<accession>A0A226EP33</accession>
<dbReference type="OMA" id="VNNKFMA"/>
<feature type="compositionally biased region" description="Low complexity" evidence="1">
    <location>
        <begin position="1465"/>
        <end position="1484"/>
    </location>
</feature>
<feature type="compositionally biased region" description="Polar residues" evidence="1">
    <location>
        <begin position="445"/>
        <end position="464"/>
    </location>
</feature>
<feature type="compositionally biased region" description="Low complexity" evidence="1">
    <location>
        <begin position="1143"/>
        <end position="1153"/>
    </location>
</feature>
<feature type="compositionally biased region" description="Low complexity" evidence="1">
    <location>
        <begin position="261"/>
        <end position="271"/>
    </location>
</feature>
<dbReference type="STRING" id="158441.A0A226EP33"/>
<dbReference type="Proteomes" id="UP000198287">
    <property type="component" value="Unassembled WGS sequence"/>
</dbReference>
<organism evidence="2 3">
    <name type="scientific">Folsomia candida</name>
    <name type="common">Springtail</name>
    <dbReference type="NCBI Taxonomy" id="158441"/>
    <lineage>
        <taxon>Eukaryota</taxon>
        <taxon>Metazoa</taxon>
        <taxon>Ecdysozoa</taxon>
        <taxon>Arthropoda</taxon>
        <taxon>Hexapoda</taxon>
        <taxon>Collembola</taxon>
        <taxon>Entomobryomorpha</taxon>
        <taxon>Isotomoidea</taxon>
        <taxon>Isotomidae</taxon>
        <taxon>Proisotominae</taxon>
        <taxon>Folsomia</taxon>
    </lineage>
</organism>
<feature type="compositionally biased region" description="Polar residues" evidence="1">
    <location>
        <begin position="1207"/>
        <end position="1225"/>
    </location>
</feature>
<keyword evidence="3" id="KW-1185">Reference proteome</keyword>
<feature type="compositionally biased region" description="Low complexity" evidence="1">
    <location>
        <begin position="514"/>
        <end position="526"/>
    </location>
</feature>
<feature type="region of interest" description="Disordered" evidence="1">
    <location>
        <begin position="823"/>
        <end position="844"/>
    </location>
</feature>
<evidence type="ECO:0000313" key="2">
    <source>
        <dbReference type="EMBL" id="OXA59040.1"/>
    </source>
</evidence>
<feature type="region of interest" description="Disordered" evidence="1">
    <location>
        <begin position="497"/>
        <end position="585"/>
    </location>
</feature>
<feature type="region of interest" description="Disordered" evidence="1">
    <location>
        <begin position="737"/>
        <end position="799"/>
    </location>
</feature>
<feature type="compositionally biased region" description="Polar residues" evidence="1">
    <location>
        <begin position="828"/>
        <end position="842"/>
    </location>
</feature>
<feature type="compositionally biased region" description="Polar residues" evidence="1">
    <location>
        <begin position="1322"/>
        <end position="1336"/>
    </location>
</feature>
<feature type="region of interest" description="Disordered" evidence="1">
    <location>
        <begin position="697"/>
        <end position="716"/>
    </location>
</feature>
<evidence type="ECO:0000313" key="3">
    <source>
        <dbReference type="Proteomes" id="UP000198287"/>
    </source>
</evidence>
<dbReference type="EMBL" id="LNIX01000002">
    <property type="protein sequence ID" value="OXA59040.1"/>
    <property type="molecule type" value="Genomic_DNA"/>
</dbReference>
<feature type="region of interest" description="Disordered" evidence="1">
    <location>
        <begin position="341"/>
        <end position="477"/>
    </location>
</feature>
<reference evidence="2 3" key="1">
    <citation type="submission" date="2015-12" db="EMBL/GenBank/DDBJ databases">
        <title>The genome of Folsomia candida.</title>
        <authorList>
            <person name="Faddeeva A."/>
            <person name="Derks M.F."/>
            <person name="Anvar Y."/>
            <person name="Smit S."/>
            <person name="Van Straalen N."/>
            <person name="Roelofs D."/>
        </authorList>
    </citation>
    <scope>NUCLEOTIDE SEQUENCE [LARGE SCALE GENOMIC DNA]</scope>
    <source>
        <strain evidence="2 3">VU population</strain>
        <tissue evidence="2">Whole body</tissue>
    </source>
</reference>
<feature type="compositionally biased region" description="Polar residues" evidence="1">
    <location>
        <begin position="747"/>
        <end position="760"/>
    </location>
</feature>
<name>A0A226EP33_FOLCA</name>
<feature type="compositionally biased region" description="Low complexity" evidence="1">
    <location>
        <begin position="567"/>
        <end position="578"/>
    </location>
</feature>
<feature type="compositionally biased region" description="Basic residues" evidence="1">
    <location>
        <begin position="1302"/>
        <end position="1314"/>
    </location>
</feature>
<feature type="compositionally biased region" description="Polar residues" evidence="1">
    <location>
        <begin position="1085"/>
        <end position="1108"/>
    </location>
</feature>
<feature type="region of interest" description="Disordered" evidence="1">
    <location>
        <begin position="1299"/>
        <end position="1338"/>
    </location>
</feature>
<feature type="region of interest" description="Disordered" evidence="1">
    <location>
        <begin position="261"/>
        <end position="286"/>
    </location>
</feature>
<feature type="region of interest" description="Disordered" evidence="1">
    <location>
        <begin position="177"/>
        <end position="213"/>
    </location>
</feature>
<sequence length="1511" mass="162431">MNASNEDEIVPTSDELTARTSSWTLACDNLLLNKLKKFSKDLEQTSSELNNDCQILARDTVVLQSKLHNVTNQFLALSSSQFIENRVQNFEEAASSVSSTSTQNIVIKKTKAEKEAELIAKMKKSIQIGISANSQSLNQESSQTKLALPYLIGSSKFFSSRYVGLVEDEFRIPRDLTSTHNYTDEPADINKSSSNHSVTESLESSTSTQPGNMYIPVSNSSSVASPVSANVSKIVSNPVQQQPLLNQPVILQHNYTNEVPTTTTKPNAPAAQKQGNYFNDTGPPPPIDSDDSDDDFKPIVGIGGGGRLFVDDDDDGDIFNVTSLFPSTRTQNPFFNTAANIAPASRSSPPPPPDVSQDIRPNINSDVGQMPTVNDKIADSVKTVHHPHDAPKKEVRTPSEPKRKLPPGAVSIFGSVPPGEIPRLGLQQQQNTEPTLVVEEPETQLPGSSSKCAKVSNRGSSAEINQDHETTSHSSLTSIASSYQSLNDPIILPVSRTKSKGIYSDDSDDDLFSSKKQPPSSTSSSSLFKDNLTTTVDRQISSVDKPASKQKFRRSIFDDSDSEEDGLFSSSSSTSSKKLSQEKTKNHSALFPTTYIEKSTVSKNRNGGAVGVRPSLFDNDDDSDTDLFASSGGGFGVNKSDQRTAFSKKTDSIVKTKSEFSDKTNLFKASTRDKSLDWKEEVISKTLEHNRTISIKMETDEREETEHPAAAMEQQHSNKSIHLLLSHGVEASESIISQPVPDESKQIDTSNAKSLLINSETAEKISQETMKPQTEDPEIPPAVADIPPSSLYPDVPDNKSVALSDKEHTIHASKISQLKERLSASELKASQSKPTSDNNKSTFDAKANKIGKLEDKLTFGKADDISSSSTDISGETNSDKSVEKNSKIAKLKEQLASPPDSKPGHDALSTKLGGKSKVDVKKLALSLKINPMAMMPGAKPVKQTSLESPASETEVLPGGDDSLVMDESNSKVMSPSSPVKKLVSSGLNINPLAMMPGAKLVKQGSLDKKSTDSLQGLETNNKVPSDMVEQLPKVIPSDTGATISSDVDVKKLALGLNIKPMSMLPGAKPVKQKSLESPVSPDTEFGSQSLDATSVTEDNYQVHSNNVSPPGDATDISARRASTPCTPESPYSPGPIDEESLEENNPNPLLRNLAKGRAKIQFKRRPPSKKLLHSSSSKEWNDLVPDLEIGDPTNITENVEGGDGDSKQTAKASSDVTRPTVSNPVGTEDVQGATSGIESGASEGGDLQRLLHDSQEESSSLFDDKGIDDSLANSVPFSQKDKNALLWDEESDSDDIFVSASKKSKVKKTTHRKNNPVPDLSATFQSNTADGLQGSNLKGKINPIVAETIPASSAAIEAKKNLDDPVPSSSRGNEQKSLFLDDEEDIFANSAFVTKRKDSGSSSQANIPSTITAPPSMPSGNLPKQGKQKQGLFGSDSDSDDLFKASVSAKSSKPKTKPKDETSKSNKLSDSSTSKSLKPSVKSSAITNKSIFDDSSDEDLFASKSKKKTVP</sequence>
<feature type="compositionally biased region" description="Basic and acidic residues" evidence="1">
    <location>
        <begin position="877"/>
        <end position="893"/>
    </location>
</feature>
<gene>
    <name evidence="2" type="ORF">Fcan01_06275</name>
</gene>
<feature type="region of interest" description="Disordered" evidence="1">
    <location>
        <begin position="862"/>
        <end position="912"/>
    </location>
</feature>
<evidence type="ECO:0000256" key="1">
    <source>
        <dbReference type="SAM" id="MobiDB-lite"/>
    </source>
</evidence>
<feature type="compositionally biased region" description="Polar residues" evidence="1">
    <location>
        <begin position="1367"/>
        <end position="1376"/>
    </location>
</feature>
<protein>
    <submittedName>
        <fullName evidence="2">WASH complex subunit FAM21C</fullName>
    </submittedName>
</protein>
<feature type="region of interest" description="Disordered" evidence="1">
    <location>
        <begin position="1394"/>
        <end position="1489"/>
    </location>
</feature>
<feature type="compositionally biased region" description="Basic and acidic residues" evidence="1">
    <location>
        <begin position="386"/>
        <end position="403"/>
    </location>
</feature>
<feature type="compositionally biased region" description="Polar residues" evidence="1">
    <location>
        <begin position="527"/>
        <end position="542"/>
    </location>
</feature>
<feature type="region of interest" description="Disordered" evidence="1">
    <location>
        <begin position="1360"/>
        <end position="1380"/>
    </location>
</feature>
<feature type="region of interest" description="Disordered" evidence="1">
    <location>
        <begin position="1061"/>
        <end position="1279"/>
    </location>
</feature>
<feature type="compositionally biased region" description="Basic residues" evidence="1">
    <location>
        <begin position="1154"/>
        <end position="1172"/>
    </location>
</feature>
<feature type="compositionally biased region" description="Low complexity" evidence="1">
    <location>
        <begin position="197"/>
        <end position="208"/>
    </location>
</feature>
<comment type="caution">
    <text evidence="2">The sequence shown here is derived from an EMBL/GenBank/DDBJ whole genome shotgun (WGS) entry which is preliminary data.</text>
</comment>
<feature type="compositionally biased region" description="Polar residues" evidence="1">
    <location>
        <begin position="1400"/>
        <end position="1413"/>
    </location>
</feature>
<proteinExistence type="predicted"/>
<dbReference type="OrthoDB" id="751084at2759"/>